<dbReference type="PANTHER" id="PTHR42953:SF3">
    <property type="entry name" value="HIGH-AFFINITY ZINC UPTAKE SYSTEM PROTEIN ZNUA"/>
    <property type="match status" value="1"/>
</dbReference>
<keyword evidence="7" id="KW-1185">Reference proteome</keyword>
<sequence>MRRSAFITLPIAGLLAAGSLAACGEDSADAGGPIDVVAAFYPLAFATEQVGGDNVNVSNLTPAGQEPHDLELAPSDIAAIEEADYIVYLGGFIPELDEAIEQYASDKALDVATAVDLIDYDETEAFEDEHAEDEHAEDEHADEHAEDEHAEEETHAEEESHAEETASEDEHAEEEEGHDHEDEALEGTDPHLWLDPMRYAQIGEAIGDALTGIDSGNESTYTGNAEAFTAELTELDTEFTDALAARTADDIVTSHAAFGYLADRYDLHQVAISGLSPDQEPNTQRMAEVAEFVEEHGVTTIFFETLVSSDIADTLAAETGAQTAVLNPLEGLTDEQIDADEDYFSVMRDNVAVLQTALGAA</sequence>
<evidence type="ECO:0000313" key="7">
    <source>
        <dbReference type="Proteomes" id="UP000308760"/>
    </source>
</evidence>
<evidence type="ECO:0000313" key="6">
    <source>
        <dbReference type="EMBL" id="THV43616.1"/>
    </source>
</evidence>
<dbReference type="OrthoDB" id="9810636at2"/>
<feature type="signal peptide" evidence="5">
    <location>
        <begin position="1"/>
        <end position="21"/>
    </location>
</feature>
<evidence type="ECO:0000256" key="5">
    <source>
        <dbReference type="SAM" id="SignalP"/>
    </source>
</evidence>
<dbReference type="AlphaFoldDB" id="A0A4V4HT45"/>
<organism evidence="6 7">
    <name type="scientific">Glycomyces buryatensis</name>
    <dbReference type="NCBI Taxonomy" id="2570927"/>
    <lineage>
        <taxon>Bacteria</taxon>
        <taxon>Bacillati</taxon>
        <taxon>Actinomycetota</taxon>
        <taxon>Actinomycetes</taxon>
        <taxon>Glycomycetales</taxon>
        <taxon>Glycomycetaceae</taxon>
        <taxon>Glycomyces</taxon>
    </lineage>
</organism>
<proteinExistence type="inferred from homology"/>
<dbReference type="GO" id="GO:0030001">
    <property type="term" value="P:metal ion transport"/>
    <property type="evidence" value="ECO:0007669"/>
    <property type="project" value="InterPro"/>
</dbReference>
<feature type="compositionally biased region" description="Basic and acidic residues" evidence="4">
    <location>
        <begin position="137"/>
        <end position="147"/>
    </location>
</feature>
<evidence type="ECO:0000256" key="3">
    <source>
        <dbReference type="ARBA" id="ARBA00022729"/>
    </source>
</evidence>
<protein>
    <submittedName>
        <fullName evidence="6">Zinc ABC transporter substrate-binding protein</fullName>
    </submittedName>
</protein>
<evidence type="ECO:0000256" key="4">
    <source>
        <dbReference type="SAM" id="MobiDB-lite"/>
    </source>
</evidence>
<comment type="similarity">
    <text evidence="1">Belongs to the bacterial solute-binding protein 9 family.</text>
</comment>
<dbReference type="InterPro" id="IPR006127">
    <property type="entry name" value="ZnuA-like"/>
</dbReference>
<dbReference type="GO" id="GO:0046872">
    <property type="term" value="F:metal ion binding"/>
    <property type="evidence" value="ECO:0007669"/>
    <property type="project" value="InterPro"/>
</dbReference>
<evidence type="ECO:0000256" key="1">
    <source>
        <dbReference type="ARBA" id="ARBA00011028"/>
    </source>
</evidence>
<feature type="chain" id="PRO_5020910725" evidence="5">
    <location>
        <begin position="22"/>
        <end position="361"/>
    </location>
</feature>
<keyword evidence="2" id="KW-0813">Transport</keyword>
<feature type="region of interest" description="Disordered" evidence="4">
    <location>
        <begin position="128"/>
        <end position="183"/>
    </location>
</feature>
<dbReference type="Proteomes" id="UP000308760">
    <property type="component" value="Unassembled WGS sequence"/>
</dbReference>
<evidence type="ECO:0000256" key="2">
    <source>
        <dbReference type="ARBA" id="ARBA00022448"/>
    </source>
</evidence>
<dbReference type="SUPFAM" id="SSF53807">
    <property type="entry name" value="Helical backbone' metal receptor"/>
    <property type="match status" value="1"/>
</dbReference>
<dbReference type="EMBL" id="STGY01000001">
    <property type="protein sequence ID" value="THV43616.1"/>
    <property type="molecule type" value="Genomic_DNA"/>
</dbReference>
<reference evidence="7" key="1">
    <citation type="submission" date="2019-04" db="EMBL/GenBank/DDBJ databases">
        <title>Nocardioides xinjiangensis sp. nov.</title>
        <authorList>
            <person name="Liu S."/>
        </authorList>
    </citation>
    <scope>NUCLEOTIDE SEQUENCE [LARGE SCALE GENOMIC DNA]</scope>
    <source>
        <strain evidence="7">18</strain>
    </source>
</reference>
<dbReference type="PANTHER" id="PTHR42953">
    <property type="entry name" value="HIGH-AFFINITY ZINC UPTAKE SYSTEM PROTEIN ZNUA-RELATED"/>
    <property type="match status" value="1"/>
</dbReference>
<accession>A0A4V4HT45</accession>
<feature type="compositionally biased region" description="Acidic residues" evidence="4">
    <location>
        <begin position="165"/>
        <end position="183"/>
    </location>
</feature>
<keyword evidence="3 5" id="KW-0732">Signal</keyword>
<gene>
    <name evidence="6" type="ORF">FAB82_00740</name>
</gene>
<reference evidence="6 7" key="2">
    <citation type="submission" date="2019-05" db="EMBL/GenBank/DDBJ databases">
        <title>Glycomyces buryatensis sp. nov.</title>
        <authorList>
            <person name="Nikitina E."/>
        </authorList>
    </citation>
    <scope>NUCLEOTIDE SEQUENCE [LARGE SCALE GENOMIC DNA]</scope>
    <source>
        <strain evidence="6 7">18</strain>
    </source>
</reference>
<dbReference type="InterPro" id="IPR050492">
    <property type="entry name" value="Bact_metal-bind_prot9"/>
</dbReference>
<dbReference type="PROSITE" id="PS51257">
    <property type="entry name" value="PROKAR_LIPOPROTEIN"/>
    <property type="match status" value="1"/>
</dbReference>
<comment type="caution">
    <text evidence="6">The sequence shown here is derived from an EMBL/GenBank/DDBJ whole genome shotgun (WGS) entry which is preliminary data.</text>
</comment>
<dbReference type="Gene3D" id="3.40.50.1980">
    <property type="entry name" value="Nitrogenase molybdenum iron protein domain"/>
    <property type="match status" value="3"/>
</dbReference>
<dbReference type="Pfam" id="PF01297">
    <property type="entry name" value="ZnuA"/>
    <property type="match status" value="1"/>
</dbReference>
<dbReference type="RefSeq" id="WP_136532614.1">
    <property type="nucleotide sequence ID" value="NZ_STGY01000001.1"/>
</dbReference>
<name>A0A4V4HT45_9ACTN</name>